<proteinExistence type="inferred from homology"/>
<keyword evidence="2" id="KW-0732">Signal</keyword>
<evidence type="ECO:0000256" key="2">
    <source>
        <dbReference type="SAM" id="SignalP"/>
    </source>
</evidence>
<protein>
    <submittedName>
        <fullName evidence="3">Tripartite-type tricarboxylate transporter, receptor component TctC</fullName>
    </submittedName>
</protein>
<keyword evidence="3" id="KW-0675">Receptor</keyword>
<gene>
    <name evidence="3" type="ORF">SAMN05421547_13062</name>
</gene>
<dbReference type="Pfam" id="PF03401">
    <property type="entry name" value="TctC"/>
    <property type="match status" value="1"/>
</dbReference>
<dbReference type="Gene3D" id="3.40.190.150">
    <property type="entry name" value="Bordetella uptake gene, domain 1"/>
    <property type="match status" value="1"/>
</dbReference>
<dbReference type="Proteomes" id="UP000183417">
    <property type="component" value="Unassembled WGS sequence"/>
</dbReference>
<name>A0A1H3TNB9_9BURK</name>
<dbReference type="PROSITE" id="PS51318">
    <property type="entry name" value="TAT"/>
    <property type="match status" value="1"/>
</dbReference>
<feature type="signal peptide" evidence="2">
    <location>
        <begin position="1"/>
        <end position="31"/>
    </location>
</feature>
<dbReference type="CDD" id="cd13577">
    <property type="entry name" value="PBP2_BugE_Glu"/>
    <property type="match status" value="1"/>
</dbReference>
<dbReference type="InterPro" id="IPR005064">
    <property type="entry name" value="BUG"/>
</dbReference>
<dbReference type="Gene3D" id="3.40.190.10">
    <property type="entry name" value="Periplasmic binding protein-like II"/>
    <property type="match status" value="1"/>
</dbReference>
<dbReference type="RefSeq" id="WP_074923643.1">
    <property type="nucleotide sequence ID" value="NZ_CP141274.1"/>
</dbReference>
<feature type="chain" id="PRO_5010267315" evidence="2">
    <location>
        <begin position="32"/>
        <end position="334"/>
    </location>
</feature>
<dbReference type="SUPFAM" id="SSF53850">
    <property type="entry name" value="Periplasmic binding protein-like II"/>
    <property type="match status" value="1"/>
</dbReference>
<dbReference type="InterPro" id="IPR006311">
    <property type="entry name" value="TAT_signal"/>
</dbReference>
<comment type="similarity">
    <text evidence="1">Belongs to the UPF0065 (bug) family.</text>
</comment>
<sequence length="334" mass="34717">MQRRNFMIRSLSATTAALALGALAPAQSALAADAGWPTAEPIRLIVPFPHGGTADVVNRLFAQQLGKVLGASVIVENKAGAGGSLGTRFVADAKPDGYTLLGATSSTHGTNPAVYTKLPYDAVKDFTPITQVITVPGVLSVHPSVKAANLKELIALAKAQPGHLSYASSGAGGLGHLAMELFKAKAGVQIMHVPYRGAGPAFTDLIGGQVSMLWEPLPASLPHIKSGKIRPLAVATAQRSSELPDVPTFAESGVPGYAVQAWNGLLAPKGLPKDIRDKLHKASVQALADPQLRQRLAELGGTVVANTPEQFGAVILKDVTTWKQVASSSQISLD</sequence>
<evidence type="ECO:0000313" key="4">
    <source>
        <dbReference type="Proteomes" id="UP000183417"/>
    </source>
</evidence>
<dbReference type="EMBL" id="FNPE01000030">
    <property type="protein sequence ID" value="SDZ51311.1"/>
    <property type="molecule type" value="Genomic_DNA"/>
</dbReference>
<reference evidence="3 4" key="1">
    <citation type="submission" date="2016-10" db="EMBL/GenBank/DDBJ databases">
        <authorList>
            <person name="de Groot N.N."/>
        </authorList>
    </citation>
    <scope>NUCLEOTIDE SEQUENCE [LARGE SCALE GENOMIC DNA]</scope>
    <source>
        <strain evidence="3 4">LMG 24775</strain>
    </source>
</reference>
<accession>A0A1H3TNB9</accession>
<evidence type="ECO:0000256" key="1">
    <source>
        <dbReference type="ARBA" id="ARBA00006987"/>
    </source>
</evidence>
<dbReference type="PANTHER" id="PTHR42928:SF5">
    <property type="entry name" value="BLR1237 PROTEIN"/>
    <property type="match status" value="1"/>
</dbReference>
<dbReference type="AlphaFoldDB" id="A0A1H3TNB9"/>
<dbReference type="GeneID" id="94693000"/>
<dbReference type="PANTHER" id="PTHR42928">
    <property type="entry name" value="TRICARBOXYLATE-BINDING PROTEIN"/>
    <property type="match status" value="1"/>
</dbReference>
<evidence type="ECO:0000313" key="3">
    <source>
        <dbReference type="EMBL" id="SDZ51311.1"/>
    </source>
</evidence>
<organism evidence="3 4">
    <name type="scientific">Delftia lacustris</name>
    <dbReference type="NCBI Taxonomy" id="558537"/>
    <lineage>
        <taxon>Bacteria</taxon>
        <taxon>Pseudomonadati</taxon>
        <taxon>Pseudomonadota</taxon>
        <taxon>Betaproteobacteria</taxon>
        <taxon>Burkholderiales</taxon>
        <taxon>Comamonadaceae</taxon>
        <taxon>Delftia</taxon>
    </lineage>
</organism>
<dbReference type="InterPro" id="IPR042100">
    <property type="entry name" value="Bug_dom1"/>
</dbReference>
<dbReference type="PIRSF" id="PIRSF017082">
    <property type="entry name" value="YflP"/>
    <property type="match status" value="1"/>
</dbReference>